<dbReference type="InterPro" id="IPR037212">
    <property type="entry name" value="Med7/Med21-like"/>
</dbReference>
<proteinExistence type="inferred from homology"/>
<dbReference type="GO" id="GO:0016592">
    <property type="term" value="C:mediator complex"/>
    <property type="evidence" value="ECO:0007669"/>
    <property type="project" value="InterPro"/>
</dbReference>
<gene>
    <name evidence="9" type="ORF">EVJ58_g9574</name>
</gene>
<keyword evidence="7" id="KW-0539">Nucleus</keyword>
<evidence type="ECO:0000256" key="8">
    <source>
        <dbReference type="ARBA" id="ARBA00031952"/>
    </source>
</evidence>
<evidence type="ECO:0000256" key="1">
    <source>
        <dbReference type="ARBA" id="ARBA00004123"/>
    </source>
</evidence>
<sequence length="93" mass="10447">MSNSIAYLTSRANFAQAGQDVPVTKQRKADKFDPPEVLEANKRELVNDLVVKAKQVDYLIQSLPEPEPEEVQVRPHSQRRAVDFRLMCAAVPG</sequence>
<comment type="caution">
    <text evidence="9">The sequence shown here is derived from an EMBL/GenBank/DDBJ whole genome shotgun (WGS) entry which is preliminary data.</text>
</comment>
<protein>
    <recommendedName>
        <fullName evidence="3">Mediator of RNA polymerase II transcription subunit 21</fullName>
    </recommendedName>
    <alternativeName>
        <fullName evidence="8">Mediator complex subunit 21</fullName>
    </alternativeName>
</protein>
<evidence type="ECO:0000313" key="9">
    <source>
        <dbReference type="EMBL" id="TFY53209.1"/>
    </source>
</evidence>
<dbReference type="Pfam" id="PF11221">
    <property type="entry name" value="Med21"/>
    <property type="match status" value="1"/>
</dbReference>
<keyword evidence="6" id="KW-0804">Transcription</keyword>
<evidence type="ECO:0000256" key="3">
    <source>
        <dbReference type="ARBA" id="ARBA00019691"/>
    </source>
</evidence>
<evidence type="ECO:0000256" key="5">
    <source>
        <dbReference type="ARBA" id="ARBA00023159"/>
    </source>
</evidence>
<evidence type="ECO:0000256" key="2">
    <source>
        <dbReference type="ARBA" id="ARBA00005770"/>
    </source>
</evidence>
<comment type="subcellular location">
    <subcellularLocation>
        <location evidence="1">Nucleus</location>
    </subcellularLocation>
</comment>
<dbReference type="STRING" id="34475.A0A4Y9XX86"/>
<dbReference type="AlphaFoldDB" id="A0A4Y9XX86"/>
<evidence type="ECO:0000256" key="7">
    <source>
        <dbReference type="ARBA" id="ARBA00023242"/>
    </source>
</evidence>
<accession>A0A4Y9XX86</accession>
<reference evidence="9 10" key="1">
    <citation type="submission" date="2019-01" db="EMBL/GenBank/DDBJ databases">
        <title>Genome sequencing of the rare red list fungi Fomitopsis rosea.</title>
        <authorList>
            <person name="Buettner E."/>
            <person name="Kellner H."/>
        </authorList>
    </citation>
    <scope>NUCLEOTIDE SEQUENCE [LARGE SCALE GENOMIC DNA]</scope>
    <source>
        <strain evidence="9 10">DSM 105464</strain>
    </source>
</reference>
<keyword evidence="5" id="KW-0010">Activator</keyword>
<evidence type="ECO:0000313" key="10">
    <source>
        <dbReference type="Proteomes" id="UP000298390"/>
    </source>
</evidence>
<dbReference type="Proteomes" id="UP000298390">
    <property type="component" value="Unassembled WGS sequence"/>
</dbReference>
<dbReference type="EMBL" id="SEKV01000856">
    <property type="protein sequence ID" value="TFY53209.1"/>
    <property type="molecule type" value="Genomic_DNA"/>
</dbReference>
<keyword evidence="4" id="KW-0805">Transcription regulation</keyword>
<evidence type="ECO:0000256" key="6">
    <source>
        <dbReference type="ARBA" id="ARBA00023163"/>
    </source>
</evidence>
<evidence type="ECO:0000256" key="4">
    <source>
        <dbReference type="ARBA" id="ARBA00023015"/>
    </source>
</evidence>
<dbReference type="SUPFAM" id="SSF140718">
    <property type="entry name" value="Mediator hinge subcomplex-like"/>
    <property type="match status" value="1"/>
</dbReference>
<dbReference type="InterPro" id="IPR021384">
    <property type="entry name" value="Mediator_Med21"/>
</dbReference>
<comment type="similarity">
    <text evidence="2">Belongs to the Mediator complex subunit 21 family.</text>
</comment>
<dbReference type="Gene3D" id="6.10.280.10">
    <property type="entry name" value="Mediator complex, subunit Med21"/>
    <property type="match status" value="1"/>
</dbReference>
<name>A0A4Y9XX86_9APHY</name>
<organism evidence="9 10">
    <name type="scientific">Rhodofomes roseus</name>
    <dbReference type="NCBI Taxonomy" id="34475"/>
    <lineage>
        <taxon>Eukaryota</taxon>
        <taxon>Fungi</taxon>
        <taxon>Dikarya</taxon>
        <taxon>Basidiomycota</taxon>
        <taxon>Agaricomycotina</taxon>
        <taxon>Agaricomycetes</taxon>
        <taxon>Polyporales</taxon>
        <taxon>Rhodofomes</taxon>
    </lineage>
</organism>